<evidence type="ECO:0000256" key="1">
    <source>
        <dbReference type="ARBA" id="ARBA00007435"/>
    </source>
</evidence>
<dbReference type="InterPro" id="IPR035901">
    <property type="entry name" value="GIY-YIG_endonuc_sf"/>
</dbReference>
<dbReference type="PROSITE" id="PS50164">
    <property type="entry name" value="GIY_YIG"/>
    <property type="match status" value="1"/>
</dbReference>
<dbReference type="CDD" id="cd10456">
    <property type="entry name" value="GIY-YIG_UPF0213"/>
    <property type="match status" value="1"/>
</dbReference>
<dbReference type="Pfam" id="PF01541">
    <property type="entry name" value="GIY-YIG"/>
    <property type="match status" value="1"/>
</dbReference>
<dbReference type="InterPro" id="IPR000305">
    <property type="entry name" value="GIY-YIG_endonuc"/>
</dbReference>
<feature type="domain" description="GIY-YIG" evidence="2">
    <location>
        <begin position="2"/>
        <end position="79"/>
    </location>
</feature>
<dbReference type="SUPFAM" id="SSF82771">
    <property type="entry name" value="GIY-YIG endonuclease"/>
    <property type="match status" value="1"/>
</dbReference>
<reference evidence="3 4" key="1">
    <citation type="submission" date="2016-10" db="EMBL/GenBank/DDBJ databases">
        <authorList>
            <person name="de Groot N.N."/>
        </authorList>
    </citation>
    <scope>NUCLEOTIDE SEQUENCE [LARGE SCALE GENOMIC DNA]</scope>
    <source>
        <strain evidence="3 4">CGMCC 1.9167</strain>
    </source>
</reference>
<dbReference type="InterPro" id="IPR050190">
    <property type="entry name" value="UPF0213_domain"/>
</dbReference>
<name>A0A1I6HEL3_9GAMM</name>
<comment type="similarity">
    <text evidence="1">Belongs to the UPF0213 family.</text>
</comment>
<proteinExistence type="inferred from homology"/>
<evidence type="ECO:0000259" key="2">
    <source>
        <dbReference type="PROSITE" id="PS50164"/>
    </source>
</evidence>
<dbReference type="GO" id="GO:0004519">
    <property type="term" value="F:endonuclease activity"/>
    <property type="evidence" value="ECO:0007669"/>
    <property type="project" value="UniProtKB-KW"/>
</dbReference>
<dbReference type="PANTHER" id="PTHR34477">
    <property type="entry name" value="UPF0213 PROTEIN YHBQ"/>
    <property type="match status" value="1"/>
</dbReference>
<dbReference type="AlphaFoldDB" id="A0A1I6HEL3"/>
<dbReference type="EMBL" id="FOYW01000001">
    <property type="protein sequence ID" value="SFR52936.1"/>
    <property type="molecule type" value="Genomic_DNA"/>
</dbReference>
<sequence length="104" mass="11749">MAEWHLYIIRTANEAFYTGVTTDVARRFAEHQASGRLCARSLRGRGPLTLVFSQAVGSRSRALSLEWHTKRLSRRKKEELIRGERRLEDVGLSRSGPGEPVNNG</sequence>
<keyword evidence="3" id="KW-0378">Hydrolase</keyword>
<gene>
    <name evidence="3" type="ORF">SAMN05216203_1172</name>
</gene>
<dbReference type="RefSeq" id="WP_092009720.1">
    <property type="nucleotide sequence ID" value="NZ_FOYW01000001.1"/>
</dbReference>
<protein>
    <submittedName>
        <fullName evidence="3">Putative endonuclease</fullName>
    </submittedName>
</protein>
<dbReference type="STRING" id="650891.SAMN05216203_1172"/>
<accession>A0A1I6HEL3</accession>
<dbReference type="Gene3D" id="3.40.1440.10">
    <property type="entry name" value="GIY-YIG endonuclease"/>
    <property type="match status" value="1"/>
</dbReference>
<organism evidence="3 4">
    <name type="scientific">Marinobacter daqiaonensis</name>
    <dbReference type="NCBI Taxonomy" id="650891"/>
    <lineage>
        <taxon>Bacteria</taxon>
        <taxon>Pseudomonadati</taxon>
        <taxon>Pseudomonadota</taxon>
        <taxon>Gammaproteobacteria</taxon>
        <taxon>Pseudomonadales</taxon>
        <taxon>Marinobacteraceae</taxon>
        <taxon>Marinobacter</taxon>
    </lineage>
</organism>
<evidence type="ECO:0000313" key="4">
    <source>
        <dbReference type="Proteomes" id="UP000198644"/>
    </source>
</evidence>
<dbReference type="Proteomes" id="UP000198644">
    <property type="component" value="Unassembled WGS sequence"/>
</dbReference>
<keyword evidence="3" id="KW-0540">Nuclease</keyword>
<dbReference type="PANTHER" id="PTHR34477:SF1">
    <property type="entry name" value="UPF0213 PROTEIN YHBQ"/>
    <property type="match status" value="1"/>
</dbReference>
<keyword evidence="4" id="KW-1185">Reference proteome</keyword>
<dbReference type="OrthoDB" id="9797095at2"/>
<keyword evidence="3" id="KW-0255">Endonuclease</keyword>
<evidence type="ECO:0000313" key="3">
    <source>
        <dbReference type="EMBL" id="SFR52936.1"/>
    </source>
</evidence>